<dbReference type="PANTHER" id="PTHR20974:SF0">
    <property type="entry name" value="UPF0585 PROTEIN CG18661"/>
    <property type="match status" value="1"/>
</dbReference>
<keyword evidence="3" id="KW-1185">Reference proteome</keyword>
<name>A0AAW0X062_CHEQU</name>
<dbReference type="EMBL" id="JARKIK010000061">
    <property type="protein sequence ID" value="KAK8731414.1"/>
    <property type="molecule type" value="Genomic_DNA"/>
</dbReference>
<dbReference type="AlphaFoldDB" id="A0AAW0X062"/>
<evidence type="ECO:0000313" key="2">
    <source>
        <dbReference type="EMBL" id="KAK8731414.1"/>
    </source>
</evidence>
<sequence length="219" mass="24448">MSQSKIVVEAAERNKEPILKVLEDVIPEKFGAGSPSLSALEISSGSGQHVVYFAEKFKNIMWQPSDIDEKYIESIKGFIADENLENVKSPLVIDITKPISEWPVAFTENCLDLIININMVHITPWSCTEGLFVTAGKLLKPNGIMITYGPYAIHGEITPESNVSFNASLKKENEAWGLRDVDDLEKEAKKNGMTFDAMFNMPANNKILVWLKSEEKELA</sequence>
<protein>
    <submittedName>
        <fullName evidence="2">Uncharacterized protein</fullName>
    </submittedName>
</protein>
<accession>A0AAW0X062</accession>
<dbReference type="SUPFAM" id="SSF53335">
    <property type="entry name" value="S-adenosyl-L-methionine-dependent methyltransferases"/>
    <property type="match status" value="1"/>
</dbReference>
<dbReference type="PANTHER" id="PTHR20974">
    <property type="entry name" value="UPF0585 PROTEIN CG18661"/>
    <property type="match status" value="1"/>
</dbReference>
<evidence type="ECO:0000256" key="1">
    <source>
        <dbReference type="ARBA" id="ARBA00008308"/>
    </source>
</evidence>
<dbReference type="Gene3D" id="3.40.50.150">
    <property type="entry name" value="Vaccinia Virus protein VP39"/>
    <property type="match status" value="1"/>
</dbReference>
<reference evidence="2 3" key="1">
    <citation type="journal article" date="2024" name="BMC Genomics">
        <title>Genome assembly of redclaw crayfish (Cherax quadricarinatus) provides insights into its immune adaptation and hypoxia tolerance.</title>
        <authorList>
            <person name="Liu Z."/>
            <person name="Zheng J."/>
            <person name="Li H."/>
            <person name="Fang K."/>
            <person name="Wang S."/>
            <person name="He J."/>
            <person name="Zhou D."/>
            <person name="Weng S."/>
            <person name="Chi M."/>
            <person name="Gu Z."/>
            <person name="He J."/>
            <person name="Li F."/>
            <person name="Wang M."/>
        </authorList>
    </citation>
    <scope>NUCLEOTIDE SEQUENCE [LARGE SCALE GENOMIC DNA]</scope>
    <source>
        <strain evidence="2">ZL_2023a</strain>
    </source>
</reference>
<reference evidence="2" key="2">
    <citation type="submission" date="2024-01" db="EMBL/GenBank/DDBJ databases">
        <authorList>
            <person name="He J."/>
            <person name="Wang M."/>
            <person name="Zheng J."/>
            <person name="Liu Z."/>
        </authorList>
    </citation>
    <scope>NUCLEOTIDE SEQUENCE</scope>
    <source>
        <strain evidence="2">ZL_2023a</strain>
        <tissue evidence="2">Muscle</tissue>
    </source>
</reference>
<dbReference type="InterPro" id="IPR029063">
    <property type="entry name" value="SAM-dependent_MTases_sf"/>
</dbReference>
<dbReference type="Proteomes" id="UP001445076">
    <property type="component" value="Unassembled WGS sequence"/>
</dbReference>
<gene>
    <name evidence="2" type="ORF">OTU49_007594</name>
</gene>
<dbReference type="InterPro" id="IPR010342">
    <property type="entry name" value="DUF938"/>
</dbReference>
<comment type="similarity">
    <text evidence="1">Belongs to the UPF0585 family.</text>
</comment>
<organism evidence="2 3">
    <name type="scientific">Cherax quadricarinatus</name>
    <name type="common">Australian red claw crayfish</name>
    <dbReference type="NCBI Taxonomy" id="27406"/>
    <lineage>
        <taxon>Eukaryota</taxon>
        <taxon>Metazoa</taxon>
        <taxon>Ecdysozoa</taxon>
        <taxon>Arthropoda</taxon>
        <taxon>Crustacea</taxon>
        <taxon>Multicrustacea</taxon>
        <taxon>Malacostraca</taxon>
        <taxon>Eumalacostraca</taxon>
        <taxon>Eucarida</taxon>
        <taxon>Decapoda</taxon>
        <taxon>Pleocyemata</taxon>
        <taxon>Astacidea</taxon>
        <taxon>Parastacoidea</taxon>
        <taxon>Parastacidae</taxon>
        <taxon>Cherax</taxon>
    </lineage>
</organism>
<dbReference type="EMBL" id="JARKIK010000061">
    <property type="protein sequence ID" value="KAK8731411.1"/>
    <property type="molecule type" value="Genomic_DNA"/>
</dbReference>
<proteinExistence type="inferred from homology"/>
<dbReference type="Pfam" id="PF06080">
    <property type="entry name" value="DUF938"/>
    <property type="match status" value="1"/>
</dbReference>
<comment type="caution">
    <text evidence="2">The sequence shown here is derived from an EMBL/GenBank/DDBJ whole genome shotgun (WGS) entry which is preliminary data.</text>
</comment>
<evidence type="ECO:0000313" key="3">
    <source>
        <dbReference type="Proteomes" id="UP001445076"/>
    </source>
</evidence>